<gene>
    <name evidence="1" type="ORF">DSJ_12070</name>
</gene>
<dbReference type="Proteomes" id="UP000192380">
    <property type="component" value="Chromosome"/>
</dbReference>
<keyword evidence="2" id="KW-1185">Reference proteome</keyword>
<dbReference type="InterPro" id="IPR010982">
    <property type="entry name" value="Lambda_DNA-bd_dom_sf"/>
</dbReference>
<dbReference type="EMBL" id="CP017581">
    <property type="protein sequence ID" value="ARF50006.1"/>
    <property type="molecule type" value="Genomic_DNA"/>
</dbReference>
<name>A0ABM6K764_PANSE</name>
<evidence type="ECO:0000313" key="1">
    <source>
        <dbReference type="EMBL" id="ARF50006.1"/>
    </source>
</evidence>
<evidence type="ECO:0000313" key="2">
    <source>
        <dbReference type="Proteomes" id="UP000192380"/>
    </source>
</evidence>
<reference evidence="1 2" key="1">
    <citation type="submission" date="2016-10" db="EMBL/GenBank/DDBJ databases">
        <title>Complete Genome Assembly of Pantoea stewartii subsp. stewartii DC283, a Corn Pathogen.</title>
        <authorList>
            <person name="Duong D.A."/>
            <person name="Stevens A.M."/>
            <person name="Jensen R.V."/>
        </authorList>
    </citation>
    <scope>NUCLEOTIDE SEQUENCE [LARGE SCALE GENOMIC DNA]</scope>
    <source>
        <strain evidence="1 2">DC283</strain>
    </source>
</reference>
<dbReference type="Gene3D" id="1.10.260.40">
    <property type="entry name" value="lambda repressor-like DNA-binding domains"/>
    <property type="match status" value="1"/>
</dbReference>
<protein>
    <submittedName>
        <fullName evidence="1">Cro/Cl family transcriptional regulator</fullName>
    </submittedName>
</protein>
<sequence length="76" mass="8510">MNELRIYLNNLSLDEQREFALKCGTSIGYLRKALSKNHELGAALCVLIEKASSGAVTRKHLHPSDWTSIWPELEAA</sequence>
<proteinExistence type="predicted"/>
<dbReference type="RefSeq" id="WP_044242106.1">
    <property type="nucleotide sequence ID" value="NZ_AHIE01000017.1"/>
</dbReference>
<accession>A0ABM6K764</accession>
<organism evidence="1 2">
    <name type="scientific">Pantoea stewartii subsp. stewartii DC283</name>
    <dbReference type="NCBI Taxonomy" id="660596"/>
    <lineage>
        <taxon>Bacteria</taxon>
        <taxon>Pseudomonadati</taxon>
        <taxon>Pseudomonadota</taxon>
        <taxon>Gammaproteobacteria</taxon>
        <taxon>Enterobacterales</taxon>
        <taxon>Erwiniaceae</taxon>
        <taxon>Pantoea</taxon>
    </lineage>
</organism>